<dbReference type="CDD" id="cd18793">
    <property type="entry name" value="SF2_C_SNF"/>
    <property type="match status" value="1"/>
</dbReference>
<evidence type="ECO:0000259" key="5">
    <source>
        <dbReference type="PROSITE" id="PS51194"/>
    </source>
</evidence>
<evidence type="ECO:0000256" key="2">
    <source>
        <dbReference type="PROSITE-ProRule" id="PRU00325"/>
    </source>
</evidence>
<dbReference type="InterPro" id="IPR000330">
    <property type="entry name" value="SNF2_N"/>
</dbReference>
<dbReference type="EMBL" id="VLKT01000076">
    <property type="protein sequence ID" value="TWI20611.1"/>
    <property type="molecule type" value="Genomic_DNA"/>
</dbReference>
<keyword evidence="6" id="KW-0547">Nucleotide-binding</keyword>
<protein>
    <submittedName>
        <fullName evidence="6">Helicase-like protein</fullName>
    </submittedName>
</protein>
<comment type="caution">
    <text evidence="6">The sequence shown here is derived from an EMBL/GenBank/DDBJ whole genome shotgun (WGS) entry which is preliminary data.</text>
</comment>
<reference evidence="6 7" key="1">
    <citation type="journal article" date="2015" name="Stand. Genomic Sci.">
        <title>Genomic Encyclopedia of Bacterial and Archaeal Type Strains, Phase III: the genomes of soil and plant-associated and newly described type strains.</title>
        <authorList>
            <person name="Whitman W.B."/>
            <person name="Woyke T."/>
            <person name="Klenk H.P."/>
            <person name="Zhou Y."/>
            <person name="Lilburn T.G."/>
            <person name="Beck B.J."/>
            <person name="De Vos P."/>
            <person name="Vandamme P."/>
            <person name="Eisen J.A."/>
            <person name="Garrity G."/>
            <person name="Hugenholtz P."/>
            <person name="Kyrpides N.C."/>
        </authorList>
    </citation>
    <scope>NUCLEOTIDE SEQUENCE [LARGE SCALE GENOMIC DNA]</scope>
    <source>
        <strain evidence="6 7">CGMCC 1.2546</strain>
    </source>
</reference>
<keyword evidence="2" id="KW-0863">Zinc-finger</keyword>
<dbReference type="SMART" id="SM00490">
    <property type="entry name" value="HELICc"/>
    <property type="match status" value="1"/>
</dbReference>
<dbReference type="Proteomes" id="UP000317122">
    <property type="component" value="Unassembled WGS sequence"/>
</dbReference>
<evidence type="ECO:0000313" key="6">
    <source>
        <dbReference type="EMBL" id="TWI20611.1"/>
    </source>
</evidence>
<feature type="domain" description="Helicase ATP-binding" evidence="4">
    <location>
        <begin position="229"/>
        <end position="388"/>
    </location>
</feature>
<keyword evidence="6" id="KW-0067">ATP-binding</keyword>
<dbReference type="InterPro" id="IPR001650">
    <property type="entry name" value="Helicase_C-like"/>
</dbReference>
<dbReference type="PANTHER" id="PTHR10799">
    <property type="entry name" value="SNF2/RAD54 HELICASE FAMILY"/>
    <property type="match status" value="1"/>
</dbReference>
<dbReference type="SMART" id="SM00487">
    <property type="entry name" value="DEXDc"/>
    <property type="match status" value="1"/>
</dbReference>
<keyword evidence="6" id="KW-0347">Helicase</keyword>
<dbReference type="InterPro" id="IPR038718">
    <property type="entry name" value="SNF2-like_sf"/>
</dbReference>
<dbReference type="PROSITE" id="PS50966">
    <property type="entry name" value="ZF_SWIM"/>
    <property type="match status" value="1"/>
</dbReference>
<keyword evidence="2" id="KW-0479">Metal-binding</keyword>
<dbReference type="CDD" id="cd17919">
    <property type="entry name" value="DEXHc_Snf"/>
    <property type="match status" value="1"/>
</dbReference>
<dbReference type="Pfam" id="PF00176">
    <property type="entry name" value="SNF2-rel_dom"/>
    <property type="match status" value="1"/>
</dbReference>
<dbReference type="GO" id="GO:0008270">
    <property type="term" value="F:zinc ion binding"/>
    <property type="evidence" value="ECO:0007669"/>
    <property type="project" value="UniProtKB-KW"/>
</dbReference>
<evidence type="ECO:0000256" key="1">
    <source>
        <dbReference type="ARBA" id="ARBA00022801"/>
    </source>
</evidence>
<dbReference type="OrthoDB" id="9814088at2"/>
<dbReference type="RefSeq" id="WP_145722903.1">
    <property type="nucleotide sequence ID" value="NZ_BSPF01000097.1"/>
</dbReference>
<dbReference type="GO" id="GO:0016787">
    <property type="term" value="F:hydrolase activity"/>
    <property type="evidence" value="ECO:0007669"/>
    <property type="project" value="UniProtKB-KW"/>
</dbReference>
<organism evidence="6 7">
    <name type="scientific">Mesorhizobium tianshanense</name>
    <dbReference type="NCBI Taxonomy" id="39844"/>
    <lineage>
        <taxon>Bacteria</taxon>
        <taxon>Pseudomonadati</taxon>
        <taxon>Pseudomonadota</taxon>
        <taxon>Alphaproteobacteria</taxon>
        <taxon>Hyphomicrobiales</taxon>
        <taxon>Phyllobacteriaceae</taxon>
        <taxon>Mesorhizobium</taxon>
    </lineage>
</organism>
<dbReference type="Pfam" id="PF00271">
    <property type="entry name" value="Helicase_C"/>
    <property type="match status" value="1"/>
</dbReference>
<dbReference type="InterPro" id="IPR007527">
    <property type="entry name" value="Znf_SWIM"/>
</dbReference>
<dbReference type="InterPro" id="IPR049730">
    <property type="entry name" value="SNF2/RAD54-like_C"/>
</dbReference>
<keyword evidence="2" id="KW-0862">Zinc</keyword>
<accession>A0A562MM27</accession>
<gene>
    <name evidence="6" type="ORF">IQ26_06970</name>
</gene>
<dbReference type="InterPro" id="IPR027417">
    <property type="entry name" value="P-loop_NTPase"/>
</dbReference>
<dbReference type="Gene3D" id="3.40.50.10810">
    <property type="entry name" value="Tandem AAA-ATPase domain"/>
    <property type="match status" value="1"/>
</dbReference>
<evidence type="ECO:0000259" key="3">
    <source>
        <dbReference type="PROSITE" id="PS50966"/>
    </source>
</evidence>
<dbReference type="SUPFAM" id="SSF52540">
    <property type="entry name" value="P-loop containing nucleoside triphosphate hydrolases"/>
    <property type="match status" value="2"/>
</dbReference>
<keyword evidence="1" id="KW-0378">Hydrolase</keyword>
<dbReference type="PROSITE" id="PS51194">
    <property type="entry name" value="HELICASE_CTER"/>
    <property type="match status" value="1"/>
</dbReference>
<feature type="domain" description="Helicase C-terminal" evidence="5">
    <location>
        <begin position="514"/>
        <end position="665"/>
    </location>
</feature>
<dbReference type="GO" id="GO:0004386">
    <property type="term" value="F:helicase activity"/>
    <property type="evidence" value="ECO:0007669"/>
    <property type="project" value="UniProtKB-KW"/>
</dbReference>
<evidence type="ECO:0000259" key="4">
    <source>
        <dbReference type="PROSITE" id="PS51192"/>
    </source>
</evidence>
<evidence type="ECO:0000313" key="7">
    <source>
        <dbReference type="Proteomes" id="UP000317122"/>
    </source>
</evidence>
<feature type="domain" description="SWIM-type" evidence="3">
    <location>
        <begin position="65"/>
        <end position="103"/>
    </location>
</feature>
<name>A0A562MM27_9HYPH</name>
<dbReference type="GO" id="GO:0005524">
    <property type="term" value="F:ATP binding"/>
    <property type="evidence" value="ECO:0007669"/>
    <property type="project" value="InterPro"/>
</dbReference>
<dbReference type="PROSITE" id="PS51192">
    <property type="entry name" value="HELICASE_ATP_BIND_1"/>
    <property type="match status" value="1"/>
</dbReference>
<proteinExistence type="predicted"/>
<sequence>MAKRKTKARKVLEKPQVIGWHTSDADETQIRQWRGRTEIAAVEALEPRFGPYGAFRVHSGTGGLYDVEIRDLESRTNSCGCIDHRVNGLGTCKHIEGVLFALKKKMGARAFVAAAAKSSPRAEVFLRRDGEPAPALGGAALSADMRAFLKPFLARHGLLASDPEAVARLLEGAPVGLRISRHFGPWIECEQRRAQREQARTKFLAAAEARGADFDVVKVPLLPYQRQGAAHLAFSERALLADEMGLGKTIQAIAACEILAREKGIERVLVVSPTSVKTEWEEQIARFTDRDIRFVAGLYPERLKLYQSPAFFTLVNYEQVVRDADDINRLLKPDVVILDEAQRIKNWHTKTARRVKSLASAYAFVLTGTPLENRIDETYSIVQYLDPELFGPLFRFNRDFYALDARGRPEGYKNLDEMHRRLSGVMLRRRKRDVEDELPGRTEQTFFVPMVEDQAQRYGDYEYLARRLAAVAQRRPLTKEEFDRLQQYLACMRMICDTPAILDPDCRVCPKLEELEGVLFELLEEPARKVVIFSEWVKMLELVRELAGEMGVDCAWHTGDVPQLRRRAEITRFREDPQCRLFLSSDAGATGLNLQMASAVINLDLPWNPAKLEQRVARAWRKGQKKVVTVVNFVTENSIEHSILHLLTQKQTLADGVLDGTEDFSKITMPSGRAALIERMQAVLGDGEQIRIRSLPPEEALVEEIKARHGAQLVHAELRAQRLILVLDTEPSLIDAELARLATSTPQVEILDRAAWQMLQRLTATGLIGFTETRTRILQQSDANGTDTSGQDMAA</sequence>
<dbReference type="Gene3D" id="3.40.50.300">
    <property type="entry name" value="P-loop containing nucleotide triphosphate hydrolases"/>
    <property type="match status" value="1"/>
</dbReference>
<keyword evidence="7" id="KW-1185">Reference proteome</keyword>
<dbReference type="AlphaFoldDB" id="A0A562MM27"/>
<dbReference type="InterPro" id="IPR014001">
    <property type="entry name" value="Helicase_ATP-bd"/>
</dbReference>